<accession>A0A6J6HNX6</accession>
<comment type="similarity">
    <text evidence="2">Belongs to the aspartate/ornithine carbamoyltransferase superfamily. ATCase family.</text>
</comment>
<dbReference type="GO" id="GO:0006520">
    <property type="term" value="P:amino acid metabolic process"/>
    <property type="evidence" value="ECO:0007669"/>
    <property type="project" value="InterPro"/>
</dbReference>
<dbReference type="PROSITE" id="PS00097">
    <property type="entry name" value="CARBAMOYLTRANSFERASE"/>
    <property type="match status" value="1"/>
</dbReference>
<comment type="catalytic activity">
    <reaction evidence="7">
        <text>carbamoyl phosphate + L-aspartate = N-carbamoyl-L-aspartate + phosphate + H(+)</text>
        <dbReference type="Rhea" id="RHEA:20013"/>
        <dbReference type="ChEBI" id="CHEBI:15378"/>
        <dbReference type="ChEBI" id="CHEBI:29991"/>
        <dbReference type="ChEBI" id="CHEBI:32814"/>
        <dbReference type="ChEBI" id="CHEBI:43474"/>
        <dbReference type="ChEBI" id="CHEBI:58228"/>
        <dbReference type="EC" id="2.1.3.2"/>
    </reaction>
</comment>
<dbReference type="GO" id="GO:0006207">
    <property type="term" value="P:'de novo' pyrimidine nucleobase biosynthetic process"/>
    <property type="evidence" value="ECO:0007669"/>
    <property type="project" value="InterPro"/>
</dbReference>
<dbReference type="NCBIfam" id="NF002032">
    <property type="entry name" value="PRK00856.1"/>
    <property type="match status" value="1"/>
</dbReference>
<evidence type="ECO:0000256" key="7">
    <source>
        <dbReference type="ARBA" id="ARBA00048859"/>
    </source>
</evidence>
<reference evidence="10" key="1">
    <citation type="submission" date="2020-05" db="EMBL/GenBank/DDBJ databases">
        <authorList>
            <person name="Chiriac C."/>
            <person name="Salcher M."/>
            <person name="Ghai R."/>
            <person name="Kavagutti S V."/>
        </authorList>
    </citation>
    <scope>NUCLEOTIDE SEQUENCE</scope>
</reference>
<protein>
    <recommendedName>
        <fullName evidence="3">aspartate carbamoyltransferase</fullName>
        <ecNumber evidence="3">2.1.3.2</ecNumber>
    </recommendedName>
</protein>
<dbReference type="InterPro" id="IPR002082">
    <property type="entry name" value="Asp_carbamoyltransf"/>
</dbReference>
<dbReference type="InterPro" id="IPR006131">
    <property type="entry name" value="Asp_carbamoyltransf_Asp/Orn-bd"/>
</dbReference>
<dbReference type="InterPro" id="IPR006132">
    <property type="entry name" value="Asp/Orn_carbamoyltranf_P-bd"/>
</dbReference>
<feature type="domain" description="Aspartate/ornithine carbamoyltransferase carbamoyl-P binding" evidence="9">
    <location>
        <begin position="2"/>
        <end position="144"/>
    </location>
</feature>
<evidence type="ECO:0000259" key="9">
    <source>
        <dbReference type="Pfam" id="PF02729"/>
    </source>
</evidence>
<dbReference type="InterPro" id="IPR036901">
    <property type="entry name" value="Asp/Orn_carbamoylTrfase_sf"/>
</dbReference>
<proteinExistence type="inferred from homology"/>
<evidence type="ECO:0000256" key="5">
    <source>
        <dbReference type="ARBA" id="ARBA00022975"/>
    </source>
</evidence>
<evidence type="ECO:0000259" key="8">
    <source>
        <dbReference type="Pfam" id="PF00185"/>
    </source>
</evidence>
<dbReference type="PRINTS" id="PR00101">
    <property type="entry name" value="ATCASE"/>
</dbReference>
<dbReference type="PANTHER" id="PTHR45753">
    <property type="entry name" value="ORNITHINE CARBAMOYLTRANSFERASE, MITOCHONDRIAL"/>
    <property type="match status" value="1"/>
</dbReference>
<dbReference type="PANTHER" id="PTHR45753:SF6">
    <property type="entry name" value="ASPARTATE CARBAMOYLTRANSFERASE"/>
    <property type="match status" value="1"/>
</dbReference>
<dbReference type="InterPro" id="IPR006130">
    <property type="entry name" value="Asp/Orn_carbamoylTrfase"/>
</dbReference>
<evidence type="ECO:0000313" key="10">
    <source>
        <dbReference type="EMBL" id="CAB4610328.1"/>
    </source>
</evidence>
<dbReference type="Gene3D" id="3.40.50.1370">
    <property type="entry name" value="Aspartate/ornithine carbamoyltransferase"/>
    <property type="match status" value="2"/>
</dbReference>
<dbReference type="SUPFAM" id="SSF53671">
    <property type="entry name" value="Aspartate/ornithine carbamoyltransferase"/>
    <property type="match status" value="1"/>
</dbReference>
<organism evidence="10">
    <name type="scientific">freshwater metagenome</name>
    <dbReference type="NCBI Taxonomy" id="449393"/>
    <lineage>
        <taxon>unclassified sequences</taxon>
        <taxon>metagenomes</taxon>
        <taxon>ecological metagenomes</taxon>
    </lineage>
</organism>
<evidence type="ECO:0000256" key="1">
    <source>
        <dbReference type="ARBA" id="ARBA00004852"/>
    </source>
</evidence>
<dbReference type="Pfam" id="PF00185">
    <property type="entry name" value="OTCace"/>
    <property type="match status" value="1"/>
</dbReference>
<evidence type="ECO:0000256" key="4">
    <source>
        <dbReference type="ARBA" id="ARBA00022679"/>
    </source>
</evidence>
<dbReference type="NCBIfam" id="TIGR00670">
    <property type="entry name" value="asp_carb_tr"/>
    <property type="match status" value="1"/>
</dbReference>
<dbReference type="GO" id="GO:0016597">
    <property type="term" value="F:amino acid binding"/>
    <property type="evidence" value="ECO:0007669"/>
    <property type="project" value="InterPro"/>
</dbReference>
<evidence type="ECO:0000256" key="3">
    <source>
        <dbReference type="ARBA" id="ARBA00013008"/>
    </source>
</evidence>
<feature type="domain" description="Aspartate/ornithine carbamoyltransferase Asp/Orn-binding" evidence="8">
    <location>
        <begin position="155"/>
        <end position="300"/>
    </location>
</feature>
<dbReference type="Pfam" id="PF02729">
    <property type="entry name" value="OTCace_N"/>
    <property type="match status" value="1"/>
</dbReference>
<sequence>MKHLLSSHDLSVDDIIKILETADHMAEINSRSLPKVPALRGKTIASVFFEDSTRTRLSFETAAKRLSADVMTFMASSSSLNKGESLRDTIETLSAMGIDALVIRHKSSGVPQTITQWTDASVINAGDGWHQHPTQGLLDAYTVTREFGTKDSLAGRSIAIVGDIKHSRVARSNIDIFRRLGAHVIVVAPPALLPGNIESWGVEVRATIDDVVADVDVLYMLRMQLERMDSAIVPKLPEYCATYSLTPERAARMGSGSILMHPGPINRGVELIVDPADVPGSRILKQVTNGVNVRMAVLFTLLGSGATSVLQQGVES</sequence>
<gene>
    <name evidence="10" type="ORF">UFOPK1874_00379</name>
</gene>
<dbReference type="GO" id="GO:0005829">
    <property type="term" value="C:cytosol"/>
    <property type="evidence" value="ECO:0007669"/>
    <property type="project" value="TreeGrafter"/>
</dbReference>
<dbReference type="HAMAP" id="MF_00001">
    <property type="entry name" value="Asp_carb_tr"/>
    <property type="match status" value="1"/>
</dbReference>
<dbReference type="GO" id="GO:0044205">
    <property type="term" value="P:'de novo' UMP biosynthetic process"/>
    <property type="evidence" value="ECO:0007669"/>
    <property type="project" value="UniProtKB-UniPathway"/>
</dbReference>
<evidence type="ECO:0000256" key="2">
    <source>
        <dbReference type="ARBA" id="ARBA00008896"/>
    </source>
</evidence>
<dbReference type="PRINTS" id="PR00100">
    <property type="entry name" value="AOTCASE"/>
</dbReference>
<dbReference type="GO" id="GO:0004070">
    <property type="term" value="F:aspartate carbamoyltransferase activity"/>
    <property type="evidence" value="ECO:0007669"/>
    <property type="project" value="UniProtKB-EC"/>
</dbReference>
<keyword evidence="5" id="KW-0665">Pyrimidine biosynthesis</keyword>
<keyword evidence="4" id="KW-0808">Transferase</keyword>
<evidence type="ECO:0000256" key="6">
    <source>
        <dbReference type="ARBA" id="ARBA00043884"/>
    </source>
</evidence>
<name>A0A6J6HNX6_9ZZZZ</name>
<dbReference type="AlphaFoldDB" id="A0A6J6HNX6"/>
<dbReference type="EC" id="2.1.3.2" evidence="3"/>
<comment type="function">
    <text evidence="6">Catalyzes the condensation of carbamoyl phosphate and aspartate to form carbamoyl aspartate and inorganic phosphate, the committed step in the de novo pyrimidine nucleotide biosynthesis pathway.</text>
</comment>
<dbReference type="UniPathway" id="UPA00070">
    <property type="reaction ID" value="UER00116"/>
</dbReference>
<dbReference type="EMBL" id="CAEZUX010000025">
    <property type="protein sequence ID" value="CAB4610328.1"/>
    <property type="molecule type" value="Genomic_DNA"/>
</dbReference>
<comment type="pathway">
    <text evidence="1">Pyrimidine metabolism; UMP biosynthesis via de novo pathway; (S)-dihydroorotate from bicarbonate: step 2/3.</text>
</comment>